<dbReference type="EMBL" id="VOLR01000003">
    <property type="protein sequence ID" value="TWX62328.1"/>
    <property type="molecule type" value="Genomic_DNA"/>
</dbReference>
<comment type="caution">
    <text evidence="14">The sequence shown here is derived from an EMBL/GenBank/DDBJ whole genome shotgun (WGS) entry which is preliminary data.</text>
</comment>
<dbReference type="NCBIfam" id="TIGR01085">
    <property type="entry name" value="murE"/>
    <property type="match status" value="1"/>
</dbReference>
<evidence type="ECO:0000259" key="11">
    <source>
        <dbReference type="Pfam" id="PF02875"/>
    </source>
</evidence>
<dbReference type="InterPro" id="IPR035911">
    <property type="entry name" value="MurE/MurF_N"/>
</dbReference>
<evidence type="ECO:0000259" key="12">
    <source>
        <dbReference type="Pfam" id="PF08245"/>
    </source>
</evidence>
<proteinExistence type="inferred from homology"/>
<dbReference type="PROSITE" id="PS01011">
    <property type="entry name" value="FOLYLPOLYGLU_SYNT_1"/>
    <property type="match status" value="1"/>
</dbReference>
<dbReference type="PANTHER" id="PTHR23135:SF4">
    <property type="entry name" value="UDP-N-ACETYLMURAMOYL-L-ALANYL-D-GLUTAMATE--2,6-DIAMINOPIMELATE LIGASE MURE HOMOLOG, CHLOROPLASTIC"/>
    <property type="match status" value="1"/>
</dbReference>
<dbReference type="SUPFAM" id="SSF53244">
    <property type="entry name" value="MurD-like peptide ligases, peptide-binding domain"/>
    <property type="match status" value="1"/>
</dbReference>
<comment type="subcellular location">
    <subcellularLocation>
        <location evidence="9 10">Cytoplasm</location>
    </subcellularLocation>
</comment>
<protein>
    <recommendedName>
        <fullName evidence="9">UDP-N-acetylmuramoyl-L-alanyl-D-glutamate--2,6-diaminopimelate ligase</fullName>
        <ecNumber evidence="9">6.3.2.13</ecNumber>
    </recommendedName>
    <alternativeName>
        <fullName evidence="9">Meso-A2pm-adding enzyme</fullName>
    </alternativeName>
    <alternativeName>
        <fullName evidence="9">Meso-diaminopimelate-adding enzyme</fullName>
    </alternativeName>
    <alternativeName>
        <fullName evidence="9">UDP-MurNAc-L-Ala-D-Glu:meso-diaminopimelate ligase</fullName>
    </alternativeName>
    <alternativeName>
        <fullName evidence="9">UDP-MurNAc-tripeptide synthetase</fullName>
    </alternativeName>
    <alternativeName>
        <fullName evidence="9">UDP-N-acetylmuramyl-tripeptide synthetase</fullName>
    </alternativeName>
</protein>
<dbReference type="GO" id="GO:0008765">
    <property type="term" value="F:UDP-N-acetylmuramoylalanyl-D-glutamate-2,6-diaminopimelate ligase activity"/>
    <property type="evidence" value="ECO:0007669"/>
    <property type="project" value="UniProtKB-UniRule"/>
</dbReference>
<dbReference type="GO" id="GO:0005737">
    <property type="term" value="C:cytoplasm"/>
    <property type="evidence" value="ECO:0007669"/>
    <property type="project" value="UniProtKB-SubCell"/>
</dbReference>
<comment type="PTM">
    <text evidence="9">Carboxylation is probably crucial for Mg(2+) binding and, consequently, for the gamma-phosphate positioning of ATP.</text>
</comment>
<dbReference type="GO" id="GO:0071555">
    <property type="term" value="P:cell wall organization"/>
    <property type="evidence" value="ECO:0007669"/>
    <property type="project" value="UniProtKB-KW"/>
</dbReference>
<dbReference type="Pfam" id="PF02875">
    <property type="entry name" value="Mur_ligase_C"/>
    <property type="match status" value="1"/>
</dbReference>
<dbReference type="InterPro" id="IPR036565">
    <property type="entry name" value="Mur-like_cat_sf"/>
</dbReference>
<feature type="binding site" evidence="9">
    <location>
        <position position="212"/>
    </location>
    <ligand>
        <name>UDP-N-acetyl-alpha-D-muramoyl-L-alanyl-D-glutamate</name>
        <dbReference type="ChEBI" id="CHEBI:83900"/>
    </ligand>
</feature>
<keyword evidence="15" id="KW-1185">Reference proteome</keyword>
<evidence type="ECO:0000256" key="10">
    <source>
        <dbReference type="RuleBase" id="RU004135"/>
    </source>
</evidence>
<dbReference type="InterPro" id="IPR018109">
    <property type="entry name" value="Folylpolyglutamate_synth_CS"/>
</dbReference>
<feature type="binding site" evidence="9">
    <location>
        <position position="214"/>
    </location>
    <ligand>
        <name>UDP-N-acetyl-alpha-D-muramoyl-L-alanyl-D-glutamate</name>
        <dbReference type="ChEBI" id="CHEBI:83900"/>
    </ligand>
</feature>
<feature type="domain" description="Mur ligase central" evidence="12">
    <location>
        <begin position="135"/>
        <end position="340"/>
    </location>
</feature>
<dbReference type="HAMAP" id="MF_00208">
    <property type="entry name" value="MurE"/>
    <property type="match status" value="1"/>
</dbReference>
<dbReference type="InterPro" id="IPR005761">
    <property type="entry name" value="UDP-N-AcMur-Glu-dNH2Pim_ligase"/>
</dbReference>
<feature type="binding site" evidence="9">
    <location>
        <begin position="179"/>
        <end position="180"/>
    </location>
    <ligand>
        <name>UDP-N-acetyl-alpha-D-muramoyl-L-alanyl-D-glutamate</name>
        <dbReference type="ChEBI" id="CHEBI:83900"/>
    </ligand>
</feature>
<name>A0A5C6QUP9_9GAMM</name>
<dbReference type="OrthoDB" id="9800958at2"/>
<comment type="similarity">
    <text evidence="1 9">Belongs to the MurCDEF family. MurE subfamily.</text>
</comment>
<dbReference type="Proteomes" id="UP000321525">
    <property type="component" value="Unassembled WGS sequence"/>
</dbReference>
<dbReference type="Gene3D" id="3.90.190.20">
    <property type="entry name" value="Mur ligase, C-terminal domain"/>
    <property type="match status" value="1"/>
</dbReference>
<sequence length="527" mass="57590">MPKVAFSLSQAQLFDIFKQFDLPLPALAEQANFPLNLGDLVNDTRKVKAGDVFCAVIGHQQNGNDFISQAVSLECGLIIAECSLASQHGEIVYLSTKNSGKKIAQVYFYQLNEQLFSFAKAYYQNPQNSMTMIGITGTNGKTSTSQIISKLLASCQQRTAVIGTNGAGQIESLLTVENTTPAATQLHQLMAEFSADHCKNVAMEISSHALEQRRVVADLLDIAVFTNLTRDHLDYHQTMANYANAKYKIFSHDTKQIAIINGDDEQGKQWLAHWPNKQTIIVYGKSVTVTQFSAYAQASEIKTNVSGVQFILNTHLGQQEIDSALMGDFNIENLLAAIAVLISKNISLNDIALAVKALTPIVGRMETFKANNKATTIVDYAHTPDALVSALHACRHHCKGELWVVFGCGGDRDKGKRPLMALAAENGADHLVFTTDNPRTEKAEDIVADMLVGCLLPAKVTILLDREAAIKATLAKAKPDDMVLLAGKGHEDYIIVANEKINYNERELVKAIYDGYQQQSNTAGAIL</sequence>
<dbReference type="GO" id="GO:0008360">
    <property type="term" value="P:regulation of cell shape"/>
    <property type="evidence" value="ECO:0007669"/>
    <property type="project" value="UniProtKB-KW"/>
</dbReference>
<feature type="binding site" evidence="9">
    <location>
        <position position="178"/>
    </location>
    <ligand>
        <name>UDP-N-acetyl-alpha-D-muramoyl-L-alanyl-D-glutamate</name>
        <dbReference type="ChEBI" id="CHEBI:83900"/>
    </ligand>
</feature>
<dbReference type="GO" id="GO:0004326">
    <property type="term" value="F:tetrahydrofolylpolyglutamate synthase activity"/>
    <property type="evidence" value="ECO:0007669"/>
    <property type="project" value="InterPro"/>
</dbReference>
<dbReference type="Pfam" id="PF08245">
    <property type="entry name" value="Mur_ligase_M"/>
    <property type="match status" value="1"/>
</dbReference>
<keyword evidence="5 9" id="KW-0067">ATP-binding</keyword>
<comment type="function">
    <text evidence="9">Catalyzes the addition of meso-diaminopimelic acid to the nucleotide precursor UDP-N-acetylmuramoyl-L-alanyl-D-glutamate (UMAG) in the biosynthesis of bacterial cell-wall peptidoglycan.</text>
</comment>
<comment type="pathway">
    <text evidence="9 10">Cell wall biogenesis; peptidoglycan biosynthesis.</text>
</comment>
<organism evidence="14 16">
    <name type="scientific">Colwellia hornerae</name>
    <dbReference type="NCBI Taxonomy" id="89402"/>
    <lineage>
        <taxon>Bacteria</taxon>
        <taxon>Pseudomonadati</taxon>
        <taxon>Pseudomonadota</taxon>
        <taxon>Gammaproteobacteria</taxon>
        <taxon>Alteromonadales</taxon>
        <taxon>Colwelliaceae</taxon>
        <taxon>Colwellia</taxon>
    </lineage>
</organism>
<evidence type="ECO:0000256" key="3">
    <source>
        <dbReference type="ARBA" id="ARBA00022598"/>
    </source>
</evidence>
<dbReference type="GO" id="GO:0000287">
    <property type="term" value="F:magnesium ion binding"/>
    <property type="evidence" value="ECO:0007669"/>
    <property type="project" value="UniProtKB-UniRule"/>
</dbReference>
<keyword evidence="8 9" id="KW-0961">Cell wall biogenesis/degradation</keyword>
<keyword evidence="9" id="KW-0460">Magnesium</keyword>
<dbReference type="GO" id="GO:0051301">
    <property type="term" value="P:cell division"/>
    <property type="evidence" value="ECO:0007669"/>
    <property type="project" value="UniProtKB-KW"/>
</dbReference>
<comment type="cofactor">
    <cofactor evidence="9">
        <name>Mg(2+)</name>
        <dbReference type="ChEBI" id="CHEBI:18420"/>
    </cofactor>
</comment>
<dbReference type="Proteomes" id="UP000321917">
    <property type="component" value="Unassembled WGS sequence"/>
</dbReference>
<reference evidence="14 16" key="1">
    <citation type="submission" date="2019-07" db="EMBL/GenBank/DDBJ databases">
        <title>Genomes of sea-ice associated Colwellia species.</title>
        <authorList>
            <person name="Bowman J.P."/>
        </authorList>
    </citation>
    <scope>NUCLEOTIDE SEQUENCE [LARGE SCALE GENOMIC DNA]</scope>
    <source>
        <strain evidence="13 15">ACAM 607</strain>
        <strain evidence="14 16">IC036</strain>
    </source>
</reference>
<evidence type="ECO:0000313" key="13">
    <source>
        <dbReference type="EMBL" id="TWX62328.1"/>
    </source>
</evidence>
<dbReference type="Gene3D" id="3.40.1390.10">
    <property type="entry name" value="MurE/MurF, N-terminal domain"/>
    <property type="match status" value="1"/>
</dbReference>
<keyword evidence="9 10" id="KW-0132">Cell division</keyword>
<dbReference type="AlphaFoldDB" id="A0A5C6QUP9"/>
<evidence type="ECO:0000256" key="7">
    <source>
        <dbReference type="ARBA" id="ARBA00022984"/>
    </source>
</evidence>
<feature type="binding site" evidence="9">
    <location>
        <position position="487"/>
    </location>
    <ligand>
        <name>meso-2,6-diaminopimelate</name>
        <dbReference type="ChEBI" id="CHEBI:57791"/>
    </ligand>
</feature>
<accession>A0A5C6QUP9</accession>
<feature type="binding site" evidence="9">
    <location>
        <position position="206"/>
    </location>
    <ligand>
        <name>UDP-N-acetyl-alpha-D-muramoyl-L-alanyl-D-glutamate</name>
        <dbReference type="ChEBI" id="CHEBI:83900"/>
    </ligand>
</feature>
<dbReference type="GO" id="GO:0005524">
    <property type="term" value="F:ATP binding"/>
    <property type="evidence" value="ECO:0007669"/>
    <property type="project" value="UniProtKB-UniRule"/>
</dbReference>
<dbReference type="SUPFAM" id="SSF63418">
    <property type="entry name" value="MurE/MurF N-terminal domain"/>
    <property type="match status" value="1"/>
</dbReference>
<dbReference type="RefSeq" id="WP_146797881.1">
    <property type="nucleotide sequence ID" value="NZ_VOLP01000004.1"/>
</dbReference>
<feature type="binding site" evidence="9">
    <location>
        <begin position="436"/>
        <end position="439"/>
    </location>
    <ligand>
        <name>meso-2,6-diaminopimelate</name>
        <dbReference type="ChEBI" id="CHEBI:57791"/>
    </ligand>
</feature>
<evidence type="ECO:0000313" key="16">
    <source>
        <dbReference type="Proteomes" id="UP000321917"/>
    </source>
</evidence>
<gene>
    <name evidence="9" type="primary">murE</name>
    <name evidence="13" type="ORF">ESZ26_02775</name>
    <name evidence="14" type="ORF">ESZ27_00590</name>
</gene>
<dbReference type="NCBIfam" id="NF001126">
    <property type="entry name" value="PRK00139.1-4"/>
    <property type="match status" value="1"/>
</dbReference>
<dbReference type="EMBL" id="VOLQ01000001">
    <property type="protein sequence ID" value="TWX72340.1"/>
    <property type="molecule type" value="Genomic_DNA"/>
</dbReference>
<keyword evidence="2 9" id="KW-0963">Cytoplasm</keyword>
<dbReference type="UniPathway" id="UPA00219"/>
<evidence type="ECO:0000256" key="6">
    <source>
        <dbReference type="ARBA" id="ARBA00022960"/>
    </source>
</evidence>
<feature type="domain" description="Mur ligase C-terminal" evidence="11">
    <location>
        <begin position="363"/>
        <end position="489"/>
    </location>
</feature>
<evidence type="ECO:0000256" key="5">
    <source>
        <dbReference type="ARBA" id="ARBA00022840"/>
    </source>
</evidence>
<dbReference type="GO" id="GO:0009252">
    <property type="term" value="P:peptidoglycan biosynthetic process"/>
    <property type="evidence" value="ECO:0007669"/>
    <property type="project" value="UniProtKB-UniRule"/>
</dbReference>
<keyword evidence="9 10" id="KW-0131">Cell cycle</keyword>
<keyword evidence="7 9" id="KW-0573">Peptidoglycan synthesis</keyword>
<comment type="catalytic activity">
    <reaction evidence="9">
        <text>UDP-N-acetyl-alpha-D-muramoyl-L-alanyl-D-glutamate + meso-2,6-diaminopimelate + ATP = UDP-N-acetyl-alpha-D-muramoyl-L-alanyl-gamma-D-glutamyl-meso-2,6-diaminopimelate + ADP + phosphate + H(+)</text>
        <dbReference type="Rhea" id="RHEA:23676"/>
        <dbReference type="ChEBI" id="CHEBI:15378"/>
        <dbReference type="ChEBI" id="CHEBI:30616"/>
        <dbReference type="ChEBI" id="CHEBI:43474"/>
        <dbReference type="ChEBI" id="CHEBI:57791"/>
        <dbReference type="ChEBI" id="CHEBI:83900"/>
        <dbReference type="ChEBI" id="CHEBI:83905"/>
        <dbReference type="ChEBI" id="CHEBI:456216"/>
        <dbReference type="EC" id="6.3.2.13"/>
    </reaction>
</comment>
<feature type="binding site" evidence="9">
    <location>
        <position position="44"/>
    </location>
    <ligand>
        <name>UDP-N-acetyl-alpha-D-muramoyl-L-alanyl-D-glutamate</name>
        <dbReference type="ChEBI" id="CHEBI:83900"/>
    </ligand>
</feature>
<feature type="binding site" evidence="9">
    <location>
        <begin position="137"/>
        <end position="143"/>
    </location>
    <ligand>
        <name>ATP</name>
        <dbReference type="ChEBI" id="CHEBI:30616"/>
    </ligand>
</feature>
<dbReference type="PANTHER" id="PTHR23135">
    <property type="entry name" value="MUR LIGASE FAMILY MEMBER"/>
    <property type="match status" value="1"/>
</dbReference>
<evidence type="ECO:0000256" key="4">
    <source>
        <dbReference type="ARBA" id="ARBA00022741"/>
    </source>
</evidence>
<dbReference type="InterPro" id="IPR036615">
    <property type="entry name" value="Mur_ligase_C_dom_sf"/>
</dbReference>
<dbReference type="Gene3D" id="3.40.1190.10">
    <property type="entry name" value="Mur-like, catalytic domain"/>
    <property type="match status" value="1"/>
</dbReference>
<dbReference type="InterPro" id="IPR013221">
    <property type="entry name" value="Mur_ligase_cen"/>
</dbReference>
<keyword evidence="4 9" id="KW-0547">Nucleotide-binding</keyword>
<comment type="caution">
    <text evidence="9">Lacks conserved residue(s) required for the propagation of feature annotation.</text>
</comment>
<evidence type="ECO:0000256" key="2">
    <source>
        <dbReference type="ARBA" id="ARBA00022490"/>
    </source>
</evidence>
<feature type="binding site" evidence="9">
    <location>
        <position position="491"/>
    </location>
    <ligand>
        <name>meso-2,6-diaminopimelate</name>
        <dbReference type="ChEBI" id="CHEBI:57791"/>
    </ligand>
</feature>
<dbReference type="SUPFAM" id="SSF53623">
    <property type="entry name" value="MurD-like peptide ligases, catalytic domain"/>
    <property type="match status" value="1"/>
</dbReference>
<evidence type="ECO:0000256" key="1">
    <source>
        <dbReference type="ARBA" id="ARBA00005898"/>
    </source>
</evidence>
<evidence type="ECO:0000313" key="15">
    <source>
        <dbReference type="Proteomes" id="UP000321525"/>
    </source>
</evidence>
<keyword evidence="3 9" id="KW-0436">Ligase</keyword>
<evidence type="ECO:0000313" key="14">
    <source>
        <dbReference type="EMBL" id="TWX72340.1"/>
    </source>
</evidence>
<evidence type="ECO:0000256" key="9">
    <source>
        <dbReference type="HAMAP-Rule" id="MF_00208"/>
    </source>
</evidence>
<evidence type="ECO:0000256" key="8">
    <source>
        <dbReference type="ARBA" id="ARBA00023316"/>
    </source>
</evidence>
<feature type="modified residue" description="N6-carboxylysine" evidence="9">
    <location>
        <position position="246"/>
    </location>
</feature>
<dbReference type="InterPro" id="IPR004101">
    <property type="entry name" value="Mur_ligase_C"/>
</dbReference>
<feature type="short sequence motif" description="Meso-diaminopimelate recognition motif" evidence="9">
    <location>
        <begin position="436"/>
        <end position="439"/>
    </location>
</feature>
<feature type="binding site" evidence="9">
    <location>
        <position position="412"/>
    </location>
    <ligand>
        <name>meso-2,6-diaminopimelate</name>
        <dbReference type="ChEBI" id="CHEBI:57791"/>
    </ligand>
</feature>
<keyword evidence="6 9" id="KW-0133">Cell shape</keyword>
<dbReference type="EC" id="6.3.2.13" evidence="9"/>